<feature type="compositionally biased region" description="Gly residues" evidence="1">
    <location>
        <begin position="641"/>
        <end position="655"/>
    </location>
</feature>
<dbReference type="InterPro" id="IPR011990">
    <property type="entry name" value="TPR-like_helical_dom_sf"/>
</dbReference>
<feature type="region of interest" description="Disordered" evidence="1">
    <location>
        <begin position="1525"/>
        <end position="1561"/>
    </location>
</feature>
<organism evidence="2 3">
    <name type="scientific">Chlamydomonas incerta</name>
    <dbReference type="NCBI Taxonomy" id="51695"/>
    <lineage>
        <taxon>Eukaryota</taxon>
        <taxon>Viridiplantae</taxon>
        <taxon>Chlorophyta</taxon>
        <taxon>core chlorophytes</taxon>
        <taxon>Chlorophyceae</taxon>
        <taxon>CS clade</taxon>
        <taxon>Chlamydomonadales</taxon>
        <taxon>Chlamydomonadaceae</taxon>
        <taxon>Chlamydomonas</taxon>
    </lineage>
</organism>
<feature type="compositionally biased region" description="Gly residues" evidence="1">
    <location>
        <begin position="199"/>
        <end position="214"/>
    </location>
</feature>
<evidence type="ECO:0000313" key="3">
    <source>
        <dbReference type="Proteomes" id="UP000650467"/>
    </source>
</evidence>
<keyword evidence="3" id="KW-1185">Reference proteome</keyword>
<feature type="compositionally biased region" description="Pro residues" evidence="1">
    <location>
        <begin position="445"/>
        <end position="457"/>
    </location>
</feature>
<dbReference type="EMBL" id="JAEHOC010000005">
    <property type="protein sequence ID" value="KAG2441773.1"/>
    <property type="molecule type" value="Genomic_DNA"/>
</dbReference>
<evidence type="ECO:0000256" key="1">
    <source>
        <dbReference type="SAM" id="MobiDB-lite"/>
    </source>
</evidence>
<feature type="compositionally biased region" description="Acidic residues" evidence="1">
    <location>
        <begin position="400"/>
        <end position="409"/>
    </location>
</feature>
<accession>A0A835TAU4</accession>
<feature type="compositionally biased region" description="Polar residues" evidence="1">
    <location>
        <begin position="1174"/>
        <end position="1183"/>
    </location>
</feature>
<dbReference type="Proteomes" id="UP000650467">
    <property type="component" value="Unassembled WGS sequence"/>
</dbReference>
<proteinExistence type="predicted"/>
<feature type="region of interest" description="Disordered" evidence="1">
    <location>
        <begin position="945"/>
        <end position="966"/>
    </location>
</feature>
<feature type="compositionally biased region" description="Low complexity" evidence="1">
    <location>
        <begin position="656"/>
        <end position="672"/>
    </location>
</feature>
<dbReference type="SUPFAM" id="SSF48452">
    <property type="entry name" value="TPR-like"/>
    <property type="match status" value="1"/>
</dbReference>
<feature type="compositionally biased region" description="Gly residues" evidence="1">
    <location>
        <begin position="348"/>
        <end position="360"/>
    </location>
</feature>
<feature type="compositionally biased region" description="Low complexity" evidence="1">
    <location>
        <begin position="1184"/>
        <end position="1211"/>
    </location>
</feature>
<name>A0A835TAU4_CHLIN</name>
<feature type="compositionally biased region" description="Low complexity" evidence="1">
    <location>
        <begin position="1539"/>
        <end position="1553"/>
    </location>
</feature>
<feature type="region of interest" description="Disordered" evidence="1">
    <location>
        <begin position="346"/>
        <end position="464"/>
    </location>
</feature>
<dbReference type="OrthoDB" id="549540at2759"/>
<dbReference type="Gene3D" id="1.25.40.10">
    <property type="entry name" value="Tetratricopeptide repeat domain"/>
    <property type="match status" value="1"/>
</dbReference>
<comment type="caution">
    <text evidence="2">The sequence shown here is derived from an EMBL/GenBank/DDBJ whole genome shotgun (WGS) entry which is preliminary data.</text>
</comment>
<protein>
    <submittedName>
        <fullName evidence="2">Uncharacterized protein</fullName>
    </submittedName>
</protein>
<feature type="compositionally biased region" description="Low complexity" evidence="1">
    <location>
        <begin position="620"/>
        <end position="640"/>
    </location>
</feature>
<evidence type="ECO:0000313" key="2">
    <source>
        <dbReference type="EMBL" id="KAG2441773.1"/>
    </source>
</evidence>
<feature type="compositionally biased region" description="Pro residues" evidence="1">
    <location>
        <begin position="175"/>
        <end position="185"/>
    </location>
</feature>
<feature type="compositionally biased region" description="Low complexity" evidence="1">
    <location>
        <begin position="119"/>
        <end position="151"/>
    </location>
</feature>
<feature type="region of interest" description="Disordered" evidence="1">
    <location>
        <begin position="276"/>
        <end position="298"/>
    </location>
</feature>
<gene>
    <name evidence="2" type="ORF">HXX76_003386</name>
</gene>
<feature type="region of interest" description="Disordered" evidence="1">
    <location>
        <begin position="1094"/>
        <end position="1126"/>
    </location>
</feature>
<feature type="compositionally biased region" description="Low complexity" evidence="1">
    <location>
        <begin position="187"/>
        <end position="198"/>
    </location>
</feature>
<feature type="region of interest" description="Disordered" evidence="1">
    <location>
        <begin position="1155"/>
        <end position="1216"/>
    </location>
</feature>
<feature type="region of interest" description="Disordered" evidence="1">
    <location>
        <begin position="615"/>
        <end position="672"/>
    </location>
</feature>
<reference evidence="2" key="1">
    <citation type="journal article" date="2020" name="bioRxiv">
        <title>Comparative genomics of Chlamydomonas.</title>
        <authorList>
            <person name="Craig R.J."/>
            <person name="Hasan A.R."/>
            <person name="Ness R.W."/>
            <person name="Keightley P.D."/>
        </authorList>
    </citation>
    <scope>NUCLEOTIDE SEQUENCE</scope>
    <source>
        <strain evidence="2">SAG 7.73</strain>
    </source>
</reference>
<feature type="region of interest" description="Disordered" evidence="1">
    <location>
        <begin position="555"/>
        <end position="578"/>
    </location>
</feature>
<sequence length="1620" mass="158386">MHAQSRAAPGSRDVADCAVSLEFLLQFARGVPDGFSTADVVRHIIRPVTAADRCRYAALLPPGALGRPQHFVCHRWGADFVRELVAVLAASFAAAPPGSALEPDDAGRGRAAAAARHALGGSCGSGSRSRSSLGRGPASAQAQARRASRGSVAEATQLQPGADAAGVRACEQHPPHPPGGPPGPVLGPGQPERAPSRGSRGGAGPGGGAGGPGAGGLIGSSSLLFPCGPLAGPGAHAAEPLLVDAMLQPLQPDHHAHGHAHQLQPTPPAAVVSYPGGSVRRNSSRLRAGRLGGGGGGGGESALGLSGGGGGGGMGAGAAGAGAGAGAAGTGSLWAGSAGRGSFTASGSAGGGGGGGSVGGGREDEAAGVGSASRGRSGTGFAPASTAAAPCLLPGAAGGDEADGQDDWEGAAVPGGLGLRAASATGHTDEAGGSAALNPLLARPGPSPSSGLPPPPASSSSYSQLLGQLPLPSQLQLGGPSRTFSRASLTLGASAGGAGAGGGGGNSSFTRLTAGGTLGAGGLPPRAPSLSWQPNAAAAAAAAAAASSGAASACAAPQAPPVSASPLRQRPNSSGAAQGAAAAAGAGGAVAAGAGRPVISASGMAAGAGQGLVDGGGAAPGAPHTSRPGSGSSSGSSSGSGSRGGGQRDGVGPGGRSQQQGPQPQRTSASSVAARAAAAIAAAAVAGGGEAPATAAHVPVLRASAAAAGTAAAAAAFSASRLAGLGTGMTNAQVVEQLQALFEGREHVLTQTRVWLDVFAVNQHSLGDHTTQASDLARLQEVVAAARSTLLVLDPAGRVLTRLWCQYELWATARRKGPAGLQVLAPADPHEPGLQGVWEDLDVERAQATVEADRPRILADVRSCPGGAAELNRVVRKAIVESSLHELSAIRQAAPCGPAHGAAALQAGLLLRVSGQAAEALAAAREAADVYAELLAEVAEPAEPEAVAADGEHGEPVAPRQGAVAHGGGDGAVVEGASAALVQSLRLVALCHQDLGHTEQAAALLQEQVLPLLQTSCPHATTAAAARCAAAAAAALTDLSDCRFVLRRYEPAAAALGRALAVQLRWLAAAAPPAAGAALAAPLAAARLRRMQPAADGGTDGWGRGASCTGQDSAHDWGAEASTQAPGLAPGLPADCLPAALAALRSLATEAAADAKQQWRHDLQEGEESGGDEQLQQPDQRFPSQHLQQQHQSRQPSVVSVRRASSSAAAGQGRGWRRAGGEAAAAALDAATALHKLAAVQMARAAQLGEAGEGAALRRLAREELDAALALFDAFGGGAIGLSSCPAAPSAAAAATGLPLPPADPVLGRRALAARRSLAELLMESGGPEAAAQAECLLRTNLAAAEQLHGPQHTATAAALSALAACLRRQRQGSAAVGGNGFGGSAKGGSAKTGGAYGGADGGGGDTAAAAAAATARRLAEAEALCRRSLEVCRQRLGEAHLDTQVAATDLGVLLADLRKYPEAESLLLGAVAALPYALSPGHPLSLAAHRRLAEVLEARGKLFEAASMYGMTLQLAEAAAAASAAAGRHTQQHRRQRQLQQAGQQPEQQRGLQQRHDDGYVGGGGGGGGVMCAGAGAGADAGAVDHELLLDCRARLEAVNALLERAAAADQFGQCCVVS</sequence>
<feature type="compositionally biased region" description="Low complexity" evidence="1">
    <location>
        <begin position="555"/>
        <end position="566"/>
    </location>
</feature>
<feature type="compositionally biased region" description="Low complexity" evidence="1">
    <location>
        <begin position="367"/>
        <end position="380"/>
    </location>
</feature>
<feature type="region of interest" description="Disordered" evidence="1">
    <location>
        <begin position="119"/>
        <end position="214"/>
    </location>
</feature>